<evidence type="ECO:0000256" key="1">
    <source>
        <dbReference type="SAM" id="MobiDB-lite"/>
    </source>
</evidence>
<dbReference type="Proteomes" id="UP001222027">
    <property type="component" value="Unassembled WGS sequence"/>
</dbReference>
<evidence type="ECO:0000313" key="2">
    <source>
        <dbReference type="EMBL" id="KAJ8513861.1"/>
    </source>
</evidence>
<keyword evidence="3" id="KW-1185">Reference proteome</keyword>
<gene>
    <name evidence="2" type="ORF">OPV22_004295</name>
</gene>
<name>A0AAV8S3F0_ENSVE</name>
<comment type="caution">
    <text evidence="2">The sequence shown here is derived from an EMBL/GenBank/DDBJ whole genome shotgun (WGS) entry which is preliminary data.</text>
</comment>
<protein>
    <submittedName>
        <fullName evidence="2">Uncharacterized protein</fullName>
    </submittedName>
</protein>
<sequence length="119" mass="12791">MDYDFRCRPAAMHRSDAAVPYPRVGSVAPQPDRRVSNLHPSSPAPPLSSSASISTTNVRELVENYIGKPALKVCICFIFLLLQCRRSSIDSFVASGLGPEAVSLAVLNYGDNPVKVGSD</sequence>
<dbReference type="EMBL" id="JAQQAF010000001">
    <property type="protein sequence ID" value="KAJ8513861.1"/>
    <property type="molecule type" value="Genomic_DNA"/>
</dbReference>
<organism evidence="2 3">
    <name type="scientific">Ensete ventricosum</name>
    <name type="common">Abyssinian banana</name>
    <name type="synonym">Musa ensete</name>
    <dbReference type="NCBI Taxonomy" id="4639"/>
    <lineage>
        <taxon>Eukaryota</taxon>
        <taxon>Viridiplantae</taxon>
        <taxon>Streptophyta</taxon>
        <taxon>Embryophyta</taxon>
        <taxon>Tracheophyta</taxon>
        <taxon>Spermatophyta</taxon>
        <taxon>Magnoliopsida</taxon>
        <taxon>Liliopsida</taxon>
        <taxon>Zingiberales</taxon>
        <taxon>Musaceae</taxon>
        <taxon>Ensete</taxon>
    </lineage>
</organism>
<evidence type="ECO:0000313" key="3">
    <source>
        <dbReference type="Proteomes" id="UP001222027"/>
    </source>
</evidence>
<dbReference type="AlphaFoldDB" id="A0AAV8S3F0"/>
<accession>A0AAV8S3F0</accession>
<reference evidence="2 3" key="1">
    <citation type="submission" date="2022-12" db="EMBL/GenBank/DDBJ databases">
        <title>Chromosome-scale assembly of the Ensete ventricosum genome.</title>
        <authorList>
            <person name="Dussert Y."/>
            <person name="Stocks J."/>
            <person name="Wendawek A."/>
            <person name="Woldeyes F."/>
            <person name="Nichols R.A."/>
            <person name="Borrell J.S."/>
        </authorList>
    </citation>
    <scope>NUCLEOTIDE SEQUENCE [LARGE SCALE GENOMIC DNA]</scope>
    <source>
        <strain evidence="3">cv. Maze</strain>
        <tissue evidence="2">Seeds</tissue>
    </source>
</reference>
<feature type="region of interest" description="Disordered" evidence="1">
    <location>
        <begin position="21"/>
        <end position="54"/>
    </location>
</feature>
<proteinExistence type="predicted"/>